<keyword evidence="1" id="KW-0238">DNA-binding</keyword>
<dbReference type="InterPro" id="IPR036594">
    <property type="entry name" value="Meth_synthase_dom"/>
</dbReference>
<dbReference type="RefSeq" id="WP_078650327.1">
    <property type="nucleotide sequence ID" value="NZ_CP134822.1"/>
</dbReference>
<protein>
    <submittedName>
        <fullName evidence="5">MerR family transcriptional regulator</fullName>
    </submittedName>
</protein>
<dbReference type="InterPro" id="IPR009061">
    <property type="entry name" value="DNA-bd_dom_put_sf"/>
</dbReference>
<evidence type="ECO:0000313" key="6">
    <source>
        <dbReference type="Proteomes" id="UP000028058"/>
    </source>
</evidence>
<reference evidence="5 6" key="1">
    <citation type="journal article" date="2014" name="Genome Announc.">
        <title>Draft Genome Sequence of Streptomyces fradiae ATCC 19609, a Strain Highly Sensitive to Antibiotics.</title>
        <authorList>
            <person name="Bekker O.B."/>
            <person name="Klimina K.M."/>
            <person name="Vatlin A.A."/>
            <person name="Zakharevich N.V."/>
            <person name="Kasianov A.S."/>
            <person name="Danilenko V.N."/>
        </authorList>
    </citation>
    <scope>NUCLEOTIDE SEQUENCE [LARGE SCALE GENOMIC DNA]</scope>
    <source>
        <strain evidence="5 6">ATCC 19609</strain>
    </source>
</reference>
<feature type="domain" description="HTH merR-type" evidence="3">
    <location>
        <begin position="46"/>
        <end position="113"/>
    </location>
</feature>
<accession>A0A3R7I6J1</accession>
<feature type="region of interest" description="Disordered" evidence="2">
    <location>
        <begin position="1"/>
        <end position="84"/>
    </location>
</feature>
<dbReference type="Proteomes" id="UP000028058">
    <property type="component" value="Unassembled WGS sequence"/>
</dbReference>
<evidence type="ECO:0000259" key="3">
    <source>
        <dbReference type="PROSITE" id="PS50937"/>
    </source>
</evidence>
<feature type="compositionally biased region" description="Low complexity" evidence="2">
    <location>
        <begin position="9"/>
        <end position="41"/>
    </location>
</feature>
<dbReference type="PANTHER" id="PTHR30204:SF97">
    <property type="entry name" value="MERR FAMILY REGULATORY PROTEIN"/>
    <property type="match status" value="1"/>
</dbReference>
<dbReference type="InterPro" id="IPR006158">
    <property type="entry name" value="Cobalamin-bd"/>
</dbReference>
<dbReference type="PROSITE" id="PS51332">
    <property type="entry name" value="B12_BINDING"/>
    <property type="match status" value="1"/>
</dbReference>
<dbReference type="GO" id="GO:0003677">
    <property type="term" value="F:DNA binding"/>
    <property type="evidence" value="ECO:0007669"/>
    <property type="project" value="UniProtKB-KW"/>
</dbReference>
<gene>
    <name evidence="5" type="ORF">SFRA_016885</name>
</gene>
<dbReference type="GO" id="GO:0003700">
    <property type="term" value="F:DNA-binding transcription factor activity"/>
    <property type="evidence" value="ECO:0007669"/>
    <property type="project" value="InterPro"/>
</dbReference>
<feature type="compositionally biased region" description="Low complexity" evidence="2">
    <location>
        <begin position="106"/>
        <end position="161"/>
    </location>
</feature>
<evidence type="ECO:0000256" key="2">
    <source>
        <dbReference type="SAM" id="MobiDB-lite"/>
    </source>
</evidence>
<dbReference type="InterPro" id="IPR047057">
    <property type="entry name" value="MerR_fam"/>
</dbReference>
<dbReference type="Gene3D" id="3.40.50.280">
    <property type="entry name" value="Cobalamin-binding domain"/>
    <property type="match status" value="1"/>
</dbReference>
<feature type="compositionally biased region" description="Basic and acidic residues" evidence="2">
    <location>
        <begin position="63"/>
        <end position="76"/>
    </location>
</feature>
<dbReference type="Pfam" id="PF02607">
    <property type="entry name" value="B12-binding_2"/>
    <property type="match status" value="1"/>
</dbReference>
<feature type="compositionally biased region" description="Low complexity" evidence="2">
    <location>
        <begin position="169"/>
        <end position="178"/>
    </location>
</feature>
<dbReference type="InterPro" id="IPR036724">
    <property type="entry name" value="Cobalamin-bd_sf"/>
</dbReference>
<dbReference type="PANTHER" id="PTHR30204">
    <property type="entry name" value="REDOX-CYCLING DRUG-SENSING TRANSCRIPTIONAL ACTIVATOR SOXR"/>
    <property type="match status" value="1"/>
</dbReference>
<dbReference type="GO" id="GO:0031419">
    <property type="term" value="F:cobalamin binding"/>
    <property type="evidence" value="ECO:0007669"/>
    <property type="project" value="InterPro"/>
</dbReference>
<organism evidence="5 6">
    <name type="scientific">Streptomyces xinghaiensis</name>
    <dbReference type="NCBI Taxonomy" id="1038928"/>
    <lineage>
        <taxon>Bacteria</taxon>
        <taxon>Bacillati</taxon>
        <taxon>Actinomycetota</taxon>
        <taxon>Actinomycetes</taxon>
        <taxon>Kitasatosporales</taxon>
        <taxon>Streptomycetaceae</taxon>
        <taxon>Streptomyces</taxon>
    </lineage>
</organism>
<dbReference type="Gene3D" id="1.10.1660.10">
    <property type="match status" value="1"/>
</dbReference>
<evidence type="ECO:0000313" key="5">
    <source>
        <dbReference type="EMBL" id="RKM94923.1"/>
    </source>
</evidence>
<dbReference type="OrthoDB" id="9800334at2"/>
<name>A0A3R7I6J1_9ACTN</name>
<keyword evidence="6" id="KW-1185">Reference proteome</keyword>
<dbReference type="InterPro" id="IPR003759">
    <property type="entry name" value="Cbl-bd_cap"/>
</dbReference>
<feature type="region of interest" description="Disordered" evidence="2">
    <location>
        <begin position="106"/>
        <end position="198"/>
    </location>
</feature>
<proteinExistence type="predicted"/>
<dbReference type="PROSITE" id="PS50937">
    <property type="entry name" value="HTH_MERR_2"/>
    <property type="match status" value="1"/>
</dbReference>
<dbReference type="InterPro" id="IPR000551">
    <property type="entry name" value="MerR-type_HTH_dom"/>
</dbReference>
<feature type="domain" description="B12-binding" evidence="4">
    <location>
        <begin position="289"/>
        <end position="416"/>
    </location>
</feature>
<dbReference type="SMART" id="SM00422">
    <property type="entry name" value="HTH_MERR"/>
    <property type="match status" value="1"/>
</dbReference>
<sequence length="420" mass="42406">MSASERRGPAAAVTGTADTGTETGTVDAAGAGPADPADPADSVGTTTGAVARRLGVSPATLRSWDRRYGIGPEVRRDGRHRRWAPRDIAVLEEMCRLTASGIPPAEAARAARAAGRPLPGGTEDSPAAPSGAPRAASPVASPGGPSGEPSGAPSPAAGHAPAAPPPTAPAAATAGASPVPAPRGTARQPGSGNGLPLGDVRQECRGLARAAVRLDATAVEQLLASAVEQHGLVTAWEEVMVPTLRAAGRKWETAGDRYVEVEHLLSWHISSALRRVPSAPPPPSGVPGAPPVLLACVPDEQHALPLEALAAGLTEQGFAVRMFGAALPAEALDAAVRRTGPAAVILWSQSRSTANRPLARHVAASEWGVKGARTHPAVLLAGPGWAGPSVPGTLRPLGLREALEALGRLRRTVPAGPAVP</sequence>
<dbReference type="Gene3D" id="1.10.1240.10">
    <property type="entry name" value="Methionine synthase domain"/>
    <property type="match status" value="1"/>
</dbReference>
<evidence type="ECO:0000259" key="4">
    <source>
        <dbReference type="PROSITE" id="PS51332"/>
    </source>
</evidence>
<dbReference type="Pfam" id="PF13411">
    <property type="entry name" value="MerR_1"/>
    <property type="match status" value="1"/>
</dbReference>
<dbReference type="GO" id="GO:0046872">
    <property type="term" value="F:metal ion binding"/>
    <property type="evidence" value="ECO:0007669"/>
    <property type="project" value="InterPro"/>
</dbReference>
<comment type="caution">
    <text evidence="5">The sequence shown here is derived from an EMBL/GenBank/DDBJ whole genome shotgun (WGS) entry which is preliminary data.</text>
</comment>
<dbReference type="EMBL" id="JNAD02000007">
    <property type="protein sequence ID" value="RKM94923.1"/>
    <property type="molecule type" value="Genomic_DNA"/>
</dbReference>
<dbReference type="SUPFAM" id="SSF52242">
    <property type="entry name" value="Cobalamin (vitamin B12)-binding domain"/>
    <property type="match status" value="1"/>
</dbReference>
<dbReference type="SUPFAM" id="SSF46955">
    <property type="entry name" value="Putative DNA-binding domain"/>
    <property type="match status" value="1"/>
</dbReference>
<evidence type="ECO:0000256" key="1">
    <source>
        <dbReference type="ARBA" id="ARBA00023125"/>
    </source>
</evidence>
<dbReference type="AlphaFoldDB" id="A0A3R7I6J1"/>